<accession>L0DNE0</accession>
<gene>
    <name evidence="2" type="ordered locus">Sinac_6707</name>
</gene>
<keyword evidence="1" id="KW-1133">Transmembrane helix</keyword>
<sequence>MQGLASSIPLREDGRFLNGRCDQGQKNTFAQTKYYIRDTKGRVAGPFSVEAIKKAASEGRILPTWYLSSAQEKWTLAANAPDLFPTSEIAPPVEPPALDPRPGSVQDGQLAVFIDTFKGGKKRFKNAWPWVQKARLWWVKLTRPNKGFIITEVGSRGVMRFRYDFANEQPAGVTEEEYEKELKAGIRRVDWYVGFALVVVVAGGICSLSDFGEQPNPSLGVVKLAAIPVLLVLGYVYRVKRTKVFIGYILTPEVGGIVNLR</sequence>
<dbReference type="HOGENOM" id="CLU_1065173_0_0_0"/>
<reference evidence="2 3" key="1">
    <citation type="submission" date="2012-02" db="EMBL/GenBank/DDBJ databases">
        <title>Complete sequence of chromosome of Singulisphaera acidiphila DSM 18658.</title>
        <authorList>
            <consortium name="US DOE Joint Genome Institute (JGI-PGF)"/>
            <person name="Lucas S."/>
            <person name="Copeland A."/>
            <person name="Lapidus A."/>
            <person name="Glavina del Rio T."/>
            <person name="Dalin E."/>
            <person name="Tice H."/>
            <person name="Bruce D."/>
            <person name="Goodwin L."/>
            <person name="Pitluck S."/>
            <person name="Peters L."/>
            <person name="Ovchinnikova G."/>
            <person name="Chertkov O."/>
            <person name="Kyrpides N."/>
            <person name="Mavromatis K."/>
            <person name="Ivanova N."/>
            <person name="Brettin T."/>
            <person name="Detter J.C."/>
            <person name="Han C."/>
            <person name="Larimer F."/>
            <person name="Land M."/>
            <person name="Hauser L."/>
            <person name="Markowitz V."/>
            <person name="Cheng J.-F."/>
            <person name="Hugenholtz P."/>
            <person name="Woyke T."/>
            <person name="Wu D."/>
            <person name="Tindall B."/>
            <person name="Pomrenke H."/>
            <person name="Brambilla E."/>
            <person name="Klenk H.-P."/>
            <person name="Eisen J.A."/>
        </authorList>
    </citation>
    <scope>NUCLEOTIDE SEQUENCE [LARGE SCALE GENOMIC DNA]</scope>
    <source>
        <strain evidence="3">ATCC BAA-1392 / DSM 18658 / VKM B-2454 / MOB10</strain>
    </source>
</reference>
<proteinExistence type="predicted"/>
<dbReference type="KEGG" id="saci:Sinac_6707"/>
<name>L0DNE0_SINAD</name>
<keyword evidence="1" id="KW-0812">Transmembrane</keyword>
<dbReference type="Proteomes" id="UP000010798">
    <property type="component" value="Chromosome"/>
</dbReference>
<keyword evidence="3" id="KW-1185">Reference proteome</keyword>
<feature type="transmembrane region" description="Helical" evidence="1">
    <location>
        <begin position="191"/>
        <end position="212"/>
    </location>
</feature>
<evidence type="ECO:0000313" key="2">
    <source>
        <dbReference type="EMBL" id="AGA30777.1"/>
    </source>
</evidence>
<dbReference type="EMBL" id="CP003364">
    <property type="protein sequence ID" value="AGA30777.1"/>
    <property type="molecule type" value="Genomic_DNA"/>
</dbReference>
<evidence type="ECO:0000313" key="3">
    <source>
        <dbReference type="Proteomes" id="UP000010798"/>
    </source>
</evidence>
<organism evidence="2 3">
    <name type="scientific">Singulisphaera acidiphila (strain ATCC BAA-1392 / DSM 18658 / VKM B-2454 / MOB10)</name>
    <dbReference type="NCBI Taxonomy" id="886293"/>
    <lineage>
        <taxon>Bacteria</taxon>
        <taxon>Pseudomonadati</taxon>
        <taxon>Planctomycetota</taxon>
        <taxon>Planctomycetia</taxon>
        <taxon>Isosphaerales</taxon>
        <taxon>Isosphaeraceae</taxon>
        <taxon>Singulisphaera</taxon>
    </lineage>
</organism>
<protein>
    <recommendedName>
        <fullName evidence="4">GYF domain-containing protein</fullName>
    </recommendedName>
</protein>
<dbReference type="AlphaFoldDB" id="L0DNE0"/>
<evidence type="ECO:0008006" key="4">
    <source>
        <dbReference type="Google" id="ProtNLM"/>
    </source>
</evidence>
<feature type="transmembrane region" description="Helical" evidence="1">
    <location>
        <begin position="218"/>
        <end position="237"/>
    </location>
</feature>
<evidence type="ECO:0000256" key="1">
    <source>
        <dbReference type="SAM" id="Phobius"/>
    </source>
</evidence>
<keyword evidence="1" id="KW-0472">Membrane</keyword>